<keyword evidence="4" id="KW-1185">Reference proteome</keyword>
<organism evidence="3 4">
    <name type="scientific">Okibacterium fritillariae</name>
    <dbReference type="NCBI Taxonomy" id="123320"/>
    <lineage>
        <taxon>Bacteria</taxon>
        <taxon>Bacillati</taxon>
        <taxon>Actinomycetota</taxon>
        <taxon>Actinomycetes</taxon>
        <taxon>Micrococcales</taxon>
        <taxon>Microbacteriaceae</taxon>
        <taxon>Okibacterium</taxon>
    </lineage>
</organism>
<evidence type="ECO:0000256" key="1">
    <source>
        <dbReference type="ARBA" id="ARBA00023002"/>
    </source>
</evidence>
<sequence length="380" mass="40558">MHDLLVVGGGPVGLMMAALAADRGLDVAVWEKREQSATLSRAIGIHPPALGIFERLNLADQLIAEGIPIRRGVARSGGRTVGTLSFGGVSERFPFVLSLPQYRTEANLEQKLAELAPGALRRGVAVSGLEEHPGHVAVTGTSADGSTVTERARFVIGADGPRSTVRRLLGIRVSTRFYPDTFVMGDFRDDTGDESDAIIHLERRGVVESFPLPSGLRRFVVATDAMMEQPDADRVAELVAARTGAAVEPSTNLMLSAFTVRRRFVERVLGRRVALIGDAAHEISPIGGQGMNLGWLDAQALLPLVATKVRRGSVSPDRAADYARERGVAARRAARQAEINMALGRRASSLTMAGRNLALGGLLKSPASGFLAQVYAMKLI</sequence>
<dbReference type="OrthoDB" id="4246007at2"/>
<dbReference type="SUPFAM" id="SSF51905">
    <property type="entry name" value="FAD/NAD(P)-binding domain"/>
    <property type="match status" value="1"/>
</dbReference>
<dbReference type="PANTHER" id="PTHR43476:SF3">
    <property type="entry name" value="FAD-BINDING MONOOXYGENASE"/>
    <property type="match status" value="1"/>
</dbReference>
<dbReference type="GO" id="GO:0008688">
    <property type="term" value="F:3-(3-hydroxyphenyl)propionate hydroxylase activity"/>
    <property type="evidence" value="ECO:0007669"/>
    <property type="project" value="TreeGrafter"/>
</dbReference>
<dbReference type="GO" id="GO:0019622">
    <property type="term" value="P:3-(3-hydroxy)phenylpropionate catabolic process"/>
    <property type="evidence" value="ECO:0007669"/>
    <property type="project" value="TreeGrafter"/>
</dbReference>
<evidence type="ECO:0000259" key="2">
    <source>
        <dbReference type="Pfam" id="PF01494"/>
    </source>
</evidence>
<dbReference type="Gene3D" id="3.30.70.2450">
    <property type="match status" value="1"/>
</dbReference>
<dbReference type="InterPro" id="IPR036188">
    <property type="entry name" value="FAD/NAD-bd_sf"/>
</dbReference>
<proteinExistence type="predicted"/>
<evidence type="ECO:0000313" key="3">
    <source>
        <dbReference type="EMBL" id="SKC52359.1"/>
    </source>
</evidence>
<keyword evidence="1" id="KW-0560">Oxidoreductase</keyword>
<gene>
    <name evidence="3" type="ORF">SAMN06309945_1672</name>
</gene>
<evidence type="ECO:0000313" key="4">
    <source>
        <dbReference type="Proteomes" id="UP000190857"/>
    </source>
</evidence>
<dbReference type="InterPro" id="IPR002938">
    <property type="entry name" value="FAD-bd"/>
</dbReference>
<dbReference type="PANTHER" id="PTHR43476">
    <property type="entry name" value="3-(3-HYDROXY-PHENYL)PROPIONATE/3-HYDROXYCINNAMIC ACID HYDROXYLASE"/>
    <property type="match status" value="1"/>
</dbReference>
<dbReference type="InterPro" id="IPR050631">
    <property type="entry name" value="PheA/TfdB_FAD_monoxygenase"/>
</dbReference>
<dbReference type="PRINTS" id="PR00420">
    <property type="entry name" value="RNGMNOXGNASE"/>
</dbReference>
<dbReference type="EMBL" id="FUZP01000001">
    <property type="protein sequence ID" value="SKC52359.1"/>
    <property type="molecule type" value="Genomic_DNA"/>
</dbReference>
<dbReference type="GO" id="GO:0071949">
    <property type="term" value="F:FAD binding"/>
    <property type="evidence" value="ECO:0007669"/>
    <property type="project" value="InterPro"/>
</dbReference>
<dbReference type="RefSeq" id="WP_079727655.1">
    <property type="nucleotide sequence ID" value="NZ_FUZP01000001.1"/>
</dbReference>
<dbReference type="Gene3D" id="3.50.50.60">
    <property type="entry name" value="FAD/NAD(P)-binding domain"/>
    <property type="match status" value="1"/>
</dbReference>
<dbReference type="STRING" id="123320.SAMN06309945_1672"/>
<feature type="domain" description="FAD-binding" evidence="2">
    <location>
        <begin position="3"/>
        <end position="336"/>
    </location>
</feature>
<dbReference type="Proteomes" id="UP000190857">
    <property type="component" value="Unassembled WGS sequence"/>
</dbReference>
<protein>
    <submittedName>
        <fullName evidence="3">2-polyprenyl-6-methoxyphenol hydroxylase</fullName>
    </submittedName>
</protein>
<accession>A0A1T5JLR3</accession>
<reference evidence="3 4" key="1">
    <citation type="submission" date="2017-02" db="EMBL/GenBank/DDBJ databases">
        <authorList>
            <person name="Peterson S.W."/>
        </authorList>
    </citation>
    <scope>NUCLEOTIDE SEQUENCE [LARGE SCALE GENOMIC DNA]</scope>
    <source>
        <strain evidence="3 4">VKM Ac-2059</strain>
    </source>
</reference>
<dbReference type="AlphaFoldDB" id="A0A1T5JLR3"/>
<name>A0A1T5JLR3_9MICO</name>
<dbReference type="Pfam" id="PF01494">
    <property type="entry name" value="FAD_binding_3"/>
    <property type="match status" value="1"/>
</dbReference>